<evidence type="ECO:0000313" key="1">
    <source>
        <dbReference type="EMBL" id="GGO92198.1"/>
    </source>
</evidence>
<dbReference type="InterPro" id="IPR036412">
    <property type="entry name" value="HAD-like_sf"/>
</dbReference>
<proteinExistence type="predicted"/>
<reference evidence="2" key="1">
    <citation type="journal article" date="2019" name="Int. J. Syst. Evol. Microbiol.">
        <title>The Global Catalogue of Microorganisms (GCM) 10K type strain sequencing project: providing services to taxonomists for standard genome sequencing and annotation.</title>
        <authorList>
            <consortium name="The Broad Institute Genomics Platform"/>
            <consortium name="The Broad Institute Genome Sequencing Center for Infectious Disease"/>
            <person name="Wu L."/>
            <person name="Ma J."/>
        </authorList>
    </citation>
    <scope>NUCLEOTIDE SEQUENCE [LARGE SCALE GENOMIC DNA]</scope>
    <source>
        <strain evidence="2">CGMCC 4.7371</strain>
    </source>
</reference>
<sequence>MVEREHVADASIGADPATSPERLVVGFELDMTLIDTRAGFAATLVALGDELGIAFPTAEMTARLGPPLEHLLADHLPADEIPAAGDRFRAIYPEHAVHATPAFPGAHEAIAAVRAAGGRVVLVTGKFAPNAQLHVDHLGFDIDHLEGWVWGVGKAEVLQRESASVYVGDHVHDVEGALAAGVTSVSVLTGGCTRDELEAAGTHVVLEDLTAFPAWLAGHLAGQTGSQR</sequence>
<evidence type="ECO:0000313" key="2">
    <source>
        <dbReference type="Proteomes" id="UP000655410"/>
    </source>
</evidence>
<name>A0ABQ2NEZ5_9ACTN</name>
<accession>A0ABQ2NEZ5</accession>
<comment type="caution">
    <text evidence="1">The sequence shown here is derived from an EMBL/GenBank/DDBJ whole genome shotgun (WGS) entry which is preliminary data.</text>
</comment>
<dbReference type="EMBL" id="BMNI01000008">
    <property type="protein sequence ID" value="GGO92198.1"/>
    <property type="molecule type" value="Genomic_DNA"/>
</dbReference>
<organism evidence="1 2">
    <name type="scientific">Nocardioides phosphati</name>
    <dbReference type="NCBI Taxonomy" id="1867775"/>
    <lineage>
        <taxon>Bacteria</taxon>
        <taxon>Bacillati</taxon>
        <taxon>Actinomycetota</taxon>
        <taxon>Actinomycetes</taxon>
        <taxon>Propionibacteriales</taxon>
        <taxon>Nocardioidaceae</taxon>
        <taxon>Nocardioides</taxon>
    </lineage>
</organism>
<protein>
    <submittedName>
        <fullName evidence="1">Hydrolase</fullName>
    </submittedName>
</protein>
<gene>
    <name evidence="1" type="ORF">GCM10011584_28040</name>
</gene>
<dbReference type="GO" id="GO:0016787">
    <property type="term" value="F:hydrolase activity"/>
    <property type="evidence" value="ECO:0007669"/>
    <property type="project" value="UniProtKB-KW"/>
</dbReference>
<dbReference type="InterPro" id="IPR050155">
    <property type="entry name" value="HAD-like_hydrolase_sf"/>
</dbReference>
<dbReference type="PANTHER" id="PTHR43434:SF1">
    <property type="entry name" value="PHOSPHOGLYCOLATE PHOSPHATASE"/>
    <property type="match status" value="1"/>
</dbReference>
<dbReference type="PANTHER" id="PTHR43434">
    <property type="entry name" value="PHOSPHOGLYCOLATE PHOSPHATASE"/>
    <property type="match status" value="1"/>
</dbReference>
<keyword evidence="1" id="KW-0378">Hydrolase</keyword>
<dbReference type="Proteomes" id="UP000655410">
    <property type="component" value="Unassembled WGS sequence"/>
</dbReference>
<dbReference type="InterPro" id="IPR023198">
    <property type="entry name" value="PGP-like_dom2"/>
</dbReference>
<dbReference type="SUPFAM" id="SSF56784">
    <property type="entry name" value="HAD-like"/>
    <property type="match status" value="1"/>
</dbReference>
<dbReference type="Gene3D" id="3.40.50.1000">
    <property type="entry name" value="HAD superfamily/HAD-like"/>
    <property type="match status" value="2"/>
</dbReference>
<dbReference type="Pfam" id="PF12710">
    <property type="entry name" value="HAD"/>
    <property type="match status" value="1"/>
</dbReference>
<dbReference type="RefSeq" id="WP_373289231.1">
    <property type="nucleotide sequence ID" value="NZ_BMNI01000008.1"/>
</dbReference>
<dbReference type="InterPro" id="IPR023214">
    <property type="entry name" value="HAD_sf"/>
</dbReference>
<keyword evidence="2" id="KW-1185">Reference proteome</keyword>
<dbReference type="Gene3D" id="1.10.150.240">
    <property type="entry name" value="Putative phosphatase, domain 2"/>
    <property type="match status" value="1"/>
</dbReference>